<protein>
    <recommendedName>
        <fullName evidence="4 10">4-alpha-glucanotransferase</fullName>
        <ecNumber evidence="3 10">2.4.1.25</ecNumber>
    </recommendedName>
    <alternativeName>
        <fullName evidence="8 10">Amylomaltase</fullName>
    </alternativeName>
    <alternativeName>
        <fullName evidence="9 10">Disproportionating enzyme</fullName>
    </alternativeName>
</protein>
<comment type="caution">
    <text evidence="11">The sequence shown here is derived from an EMBL/GenBank/DDBJ whole genome shotgun (WGS) entry which is preliminary data.</text>
</comment>
<comment type="catalytic activity">
    <reaction evidence="1 10">
        <text>Transfers a segment of a (1-&gt;4)-alpha-D-glucan to a new position in an acceptor, which may be glucose or a (1-&gt;4)-alpha-D-glucan.</text>
        <dbReference type="EC" id="2.4.1.25"/>
    </reaction>
</comment>
<dbReference type="GO" id="GO:0005975">
    <property type="term" value="P:carbohydrate metabolic process"/>
    <property type="evidence" value="ECO:0007669"/>
    <property type="project" value="InterPro"/>
</dbReference>
<evidence type="ECO:0000256" key="9">
    <source>
        <dbReference type="ARBA" id="ARBA00031501"/>
    </source>
</evidence>
<keyword evidence="7 10" id="KW-0119">Carbohydrate metabolism</keyword>
<dbReference type="EC" id="2.4.1.25" evidence="3 10"/>
<name>A0A844GJF0_9FIRM</name>
<dbReference type="GO" id="GO:0004134">
    <property type="term" value="F:4-alpha-glucanotransferase activity"/>
    <property type="evidence" value="ECO:0007669"/>
    <property type="project" value="UniProtKB-EC"/>
</dbReference>
<evidence type="ECO:0000256" key="4">
    <source>
        <dbReference type="ARBA" id="ARBA00020295"/>
    </source>
</evidence>
<dbReference type="Proteomes" id="UP000437824">
    <property type="component" value="Unassembled WGS sequence"/>
</dbReference>
<dbReference type="Pfam" id="PF02446">
    <property type="entry name" value="Glyco_hydro_77"/>
    <property type="match status" value="1"/>
</dbReference>
<dbReference type="InterPro" id="IPR003385">
    <property type="entry name" value="Glyco_hydro_77"/>
</dbReference>
<evidence type="ECO:0000313" key="12">
    <source>
        <dbReference type="Proteomes" id="UP000437824"/>
    </source>
</evidence>
<dbReference type="PANTHER" id="PTHR32438:SF5">
    <property type="entry name" value="4-ALPHA-GLUCANOTRANSFERASE DPE1, CHLOROPLASTIC_AMYLOPLASTIC"/>
    <property type="match status" value="1"/>
</dbReference>
<evidence type="ECO:0000256" key="5">
    <source>
        <dbReference type="ARBA" id="ARBA00022676"/>
    </source>
</evidence>
<keyword evidence="6 10" id="KW-0808">Transferase</keyword>
<dbReference type="Gene3D" id="3.20.20.80">
    <property type="entry name" value="Glycosidases"/>
    <property type="match status" value="1"/>
</dbReference>
<dbReference type="AlphaFoldDB" id="A0A844GJF0"/>
<dbReference type="NCBIfam" id="TIGR00217">
    <property type="entry name" value="malQ"/>
    <property type="match status" value="1"/>
</dbReference>
<evidence type="ECO:0000256" key="10">
    <source>
        <dbReference type="RuleBase" id="RU361207"/>
    </source>
</evidence>
<comment type="similarity">
    <text evidence="2 10">Belongs to the disproportionating enzyme family.</text>
</comment>
<evidence type="ECO:0000256" key="3">
    <source>
        <dbReference type="ARBA" id="ARBA00012560"/>
    </source>
</evidence>
<evidence type="ECO:0000256" key="2">
    <source>
        <dbReference type="ARBA" id="ARBA00005684"/>
    </source>
</evidence>
<keyword evidence="5 10" id="KW-0328">Glycosyltransferase</keyword>
<proteinExistence type="inferred from homology"/>
<evidence type="ECO:0000313" key="11">
    <source>
        <dbReference type="EMBL" id="MTD60005.1"/>
    </source>
</evidence>
<dbReference type="InterPro" id="IPR017853">
    <property type="entry name" value="GH"/>
</dbReference>
<evidence type="ECO:0000256" key="7">
    <source>
        <dbReference type="ARBA" id="ARBA00023277"/>
    </source>
</evidence>
<reference evidence="11 12" key="1">
    <citation type="submission" date="2019-11" db="EMBL/GenBank/DDBJ databases">
        <title>Draft genome sequence of Blautia luti DSM 14534T, isolated from human stool.</title>
        <authorList>
            <person name="Ortiz R."/>
            <person name="Melis-Arcos F."/>
            <person name="Covarrubias P."/>
            <person name="Cardenas J.P."/>
            <person name="Perez-Donoso J."/>
            <person name="Almonacid D."/>
        </authorList>
    </citation>
    <scope>NUCLEOTIDE SEQUENCE [LARGE SCALE GENOMIC DNA]</scope>
    <source>
        <strain evidence="11 12">DSM 14534</strain>
    </source>
</reference>
<dbReference type="PANTHER" id="PTHR32438">
    <property type="entry name" value="4-ALPHA-GLUCANOTRANSFERASE DPE1, CHLOROPLASTIC/AMYLOPLASTIC"/>
    <property type="match status" value="1"/>
</dbReference>
<dbReference type="SUPFAM" id="SSF51445">
    <property type="entry name" value="(Trans)glycosidases"/>
    <property type="match status" value="1"/>
</dbReference>
<dbReference type="NCBIfam" id="NF011080">
    <property type="entry name" value="PRK14508.1-3"/>
    <property type="match status" value="1"/>
</dbReference>
<evidence type="ECO:0000256" key="8">
    <source>
        <dbReference type="ARBA" id="ARBA00031423"/>
    </source>
</evidence>
<evidence type="ECO:0000256" key="6">
    <source>
        <dbReference type="ARBA" id="ARBA00022679"/>
    </source>
</evidence>
<accession>A0A844GJF0</accession>
<sequence length="491" mass="56590">MRKAGVLMPVSALPSRTGAGELGKVAFHFINLLKKNHVKIWQILPLNPVGYGNSPYQPYSSCAGDELYISLELLAEEGLLKEKPEEFQPDVKKVDYDAVRRFREPYLREAFAEFSRKKGQEEAAYKEFAEQSWVYEYGVFRALKMANNGNCWNDWPEEDRTWPENRHALSAEVEAEAQYQMFLQYLFYTQWMAVKTAANEAGIEIMGDVPFYVGQDSVDVWGGKDNFLLDTDGRPIFIAGVPPDYFSATGQRWGNPIYDWDHMKEKNYQFWVDRIGYSNKLFDIIRIDHFRAFDTYWKIPSTCPTAIDGEWIEAPGYEVIDTLQEKLPGLNLVAEDLGELRPEVLVLKDHYHLKGMKILVFSIETGGKYARDTFHDVENMIFYTGTHDNDTVMEWYGKMTCASRRKLRHLLKSHGVKQGSVKDRFLEYTLSNQAEYAIIPMADILGLGGEGHMNTPGTIGSPNWEWHLPDFAQAEKELWKFGNLICKTHRF</sequence>
<evidence type="ECO:0000256" key="1">
    <source>
        <dbReference type="ARBA" id="ARBA00000439"/>
    </source>
</evidence>
<organism evidence="11 12">
    <name type="scientific">Blautia luti DSM 14534 = JCM 17040</name>
    <dbReference type="NCBI Taxonomy" id="649762"/>
    <lineage>
        <taxon>Bacteria</taxon>
        <taxon>Bacillati</taxon>
        <taxon>Bacillota</taxon>
        <taxon>Clostridia</taxon>
        <taxon>Lachnospirales</taxon>
        <taxon>Lachnospiraceae</taxon>
        <taxon>Blautia</taxon>
    </lineage>
</organism>
<dbReference type="EMBL" id="WMBC01000001">
    <property type="protein sequence ID" value="MTD60005.1"/>
    <property type="molecule type" value="Genomic_DNA"/>
</dbReference>
<dbReference type="NCBIfam" id="NF011079">
    <property type="entry name" value="PRK14508.1-2"/>
    <property type="match status" value="1"/>
</dbReference>
<gene>
    <name evidence="11" type="primary">malQ</name>
    <name evidence="11" type="ORF">GKZ57_01670</name>
</gene>